<dbReference type="Proteomes" id="UP001594351">
    <property type="component" value="Unassembled WGS sequence"/>
</dbReference>
<dbReference type="Gene3D" id="1.25.40.10">
    <property type="entry name" value="Tetratricopeptide repeat domain"/>
    <property type="match status" value="1"/>
</dbReference>
<feature type="transmembrane region" description="Helical" evidence="2">
    <location>
        <begin position="184"/>
        <end position="203"/>
    </location>
</feature>
<evidence type="ECO:0000259" key="3">
    <source>
        <dbReference type="Pfam" id="PF08239"/>
    </source>
</evidence>
<keyword evidence="2" id="KW-1133">Transmembrane helix</keyword>
<feature type="transmembrane region" description="Helical" evidence="2">
    <location>
        <begin position="153"/>
        <end position="172"/>
    </location>
</feature>
<dbReference type="EMBL" id="JBHPBY010000076">
    <property type="protein sequence ID" value="MFC1850090.1"/>
    <property type="molecule type" value="Genomic_DNA"/>
</dbReference>
<feature type="domain" description="SH3b" evidence="3">
    <location>
        <begin position="222"/>
        <end position="269"/>
    </location>
</feature>
<dbReference type="Gene3D" id="2.30.30.40">
    <property type="entry name" value="SH3 Domains"/>
    <property type="match status" value="1"/>
</dbReference>
<dbReference type="InterPro" id="IPR011990">
    <property type="entry name" value="TPR-like_helical_dom_sf"/>
</dbReference>
<dbReference type="PROSITE" id="PS50293">
    <property type="entry name" value="TPR_REGION"/>
    <property type="match status" value="1"/>
</dbReference>
<dbReference type="SUPFAM" id="SSF48452">
    <property type="entry name" value="TPR-like"/>
    <property type="match status" value="1"/>
</dbReference>
<name>A0ABV6YV55_UNCC1</name>
<proteinExistence type="predicted"/>
<evidence type="ECO:0000313" key="4">
    <source>
        <dbReference type="EMBL" id="MFC1850090.1"/>
    </source>
</evidence>
<dbReference type="InterPro" id="IPR019734">
    <property type="entry name" value="TPR_rpt"/>
</dbReference>
<organism evidence="4 5">
    <name type="scientific">candidate division CSSED10-310 bacterium</name>
    <dbReference type="NCBI Taxonomy" id="2855610"/>
    <lineage>
        <taxon>Bacteria</taxon>
        <taxon>Bacteria division CSSED10-310</taxon>
    </lineage>
</organism>
<accession>A0ABV6YV55</accession>
<feature type="repeat" description="TPR" evidence="1">
    <location>
        <begin position="78"/>
        <end position="111"/>
    </location>
</feature>
<reference evidence="4 5" key="1">
    <citation type="submission" date="2024-09" db="EMBL/GenBank/DDBJ databases">
        <title>Laminarin stimulates single cell rates of sulfate reduction while oxygen inhibits transcriptomic activity in coastal marine sediment.</title>
        <authorList>
            <person name="Lindsay M."/>
            <person name="Orcutt B."/>
            <person name="Emerson D."/>
            <person name="Stepanauskas R."/>
            <person name="D'Angelo T."/>
        </authorList>
    </citation>
    <scope>NUCLEOTIDE SEQUENCE [LARGE SCALE GENOMIC DNA]</scope>
    <source>
        <strain evidence="4">SAG AM-311-K15</strain>
    </source>
</reference>
<dbReference type="PROSITE" id="PS50005">
    <property type="entry name" value="TPR"/>
    <property type="match status" value="1"/>
</dbReference>
<keyword evidence="1" id="KW-0802">TPR repeat</keyword>
<dbReference type="InterPro" id="IPR036028">
    <property type="entry name" value="SH3-like_dom_sf"/>
</dbReference>
<dbReference type="SUPFAM" id="SSF50044">
    <property type="entry name" value="SH3-domain"/>
    <property type="match status" value="1"/>
</dbReference>
<sequence>MKSNCRKWKTIRVNPHYPCHPRSIFSIICILIIILATPTFAQDPMELFRSGNKAYENGKYDQAIQSYSSIVNAGLQNAHVYYNLGNAYFKKGNLASAILFYEKARKFAPRDQDINQNLKFALAQTRDKIEKANKSIVFAFFKTIHDYFSLNEWTIFFTILVNLLFLLFIFRLLLKSPLLRDINFYFLVITSCLLCVTLIFFAVKISSTLYTTRAVIMEAQIDVHSGPAKTYTTLLKVHEGTRLEIILESKDWFQVRFDNGYVGWLPKNTVALI</sequence>
<evidence type="ECO:0000256" key="2">
    <source>
        <dbReference type="SAM" id="Phobius"/>
    </source>
</evidence>
<comment type="caution">
    <text evidence="4">The sequence shown here is derived from an EMBL/GenBank/DDBJ whole genome shotgun (WGS) entry which is preliminary data.</text>
</comment>
<keyword evidence="2" id="KW-0812">Transmembrane</keyword>
<gene>
    <name evidence="4" type="ORF">ACFL27_07855</name>
</gene>
<dbReference type="Pfam" id="PF08239">
    <property type="entry name" value="SH3_3"/>
    <property type="match status" value="1"/>
</dbReference>
<protein>
    <submittedName>
        <fullName evidence="4">Tetratricopeptide repeat protein</fullName>
    </submittedName>
</protein>
<keyword evidence="5" id="KW-1185">Reference proteome</keyword>
<dbReference type="InterPro" id="IPR003646">
    <property type="entry name" value="SH3-like_bac-type"/>
</dbReference>
<evidence type="ECO:0000256" key="1">
    <source>
        <dbReference type="PROSITE-ProRule" id="PRU00339"/>
    </source>
</evidence>
<dbReference type="Pfam" id="PF13432">
    <property type="entry name" value="TPR_16"/>
    <property type="match status" value="1"/>
</dbReference>
<dbReference type="SMART" id="SM00028">
    <property type="entry name" value="TPR"/>
    <property type="match status" value="2"/>
</dbReference>
<keyword evidence="2" id="KW-0472">Membrane</keyword>
<evidence type="ECO:0000313" key="5">
    <source>
        <dbReference type="Proteomes" id="UP001594351"/>
    </source>
</evidence>
<feature type="transmembrane region" description="Helical" evidence="2">
    <location>
        <begin position="21"/>
        <end position="41"/>
    </location>
</feature>